<dbReference type="EMBL" id="JAJATZ010000001">
    <property type="protein sequence ID" value="MCB5198235.1"/>
    <property type="molecule type" value="Genomic_DNA"/>
</dbReference>
<dbReference type="Pfam" id="PF02643">
    <property type="entry name" value="DUF192"/>
    <property type="match status" value="1"/>
</dbReference>
<accession>A0ABS8BR85</accession>
<dbReference type="PANTHER" id="PTHR37953">
    <property type="entry name" value="UPF0127 PROTEIN MJ1496"/>
    <property type="match status" value="1"/>
</dbReference>
<dbReference type="PANTHER" id="PTHR37953:SF1">
    <property type="entry name" value="UPF0127 PROTEIN MJ1496"/>
    <property type="match status" value="1"/>
</dbReference>
<sequence>MPATDAIAASCDPAVVTVLGDFGRARFAVDVADDDAERAQGLMNVAEMGTMEGMIFVYDAPQPASFWMRNTLIPLDMIFAAEDGTISHIHPQAVPLDETPIFGGDNIKYVLEINGGLAQRLGIDAGDVLQHPAIGPDPVAPCDP</sequence>
<dbReference type="InterPro" id="IPR038695">
    <property type="entry name" value="Saro_0823-like_sf"/>
</dbReference>
<dbReference type="Proteomes" id="UP001138961">
    <property type="component" value="Unassembled WGS sequence"/>
</dbReference>
<name>A0ABS8BR85_9RHOB</name>
<reference evidence="1" key="1">
    <citation type="submission" date="2021-10" db="EMBL/GenBank/DDBJ databases">
        <title>Loktanella gaetbuli sp. nov., isolated from a tidal flat.</title>
        <authorList>
            <person name="Park S."/>
            <person name="Yoon J.-H."/>
        </authorList>
    </citation>
    <scope>NUCLEOTIDE SEQUENCE</scope>
    <source>
        <strain evidence="1">TSTF-M6</strain>
    </source>
</reference>
<keyword evidence="2" id="KW-1185">Reference proteome</keyword>
<gene>
    <name evidence="1" type="ORF">LGQ03_03185</name>
</gene>
<evidence type="ECO:0000313" key="1">
    <source>
        <dbReference type="EMBL" id="MCB5198235.1"/>
    </source>
</evidence>
<organism evidence="1 2">
    <name type="scientific">Loktanella gaetbuli</name>
    <dbReference type="NCBI Taxonomy" id="2881335"/>
    <lineage>
        <taxon>Bacteria</taxon>
        <taxon>Pseudomonadati</taxon>
        <taxon>Pseudomonadota</taxon>
        <taxon>Alphaproteobacteria</taxon>
        <taxon>Rhodobacterales</taxon>
        <taxon>Roseobacteraceae</taxon>
        <taxon>Loktanella</taxon>
    </lineage>
</organism>
<proteinExistence type="predicted"/>
<protein>
    <submittedName>
        <fullName evidence="1">DUF192 domain-containing protein</fullName>
    </submittedName>
</protein>
<dbReference type="InterPro" id="IPR003795">
    <property type="entry name" value="DUF192"/>
</dbReference>
<comment type="caution">
    <text evidence="1">The sequence shown here is derived from an EMBL/GenBank/DDBJ whole genome shotgun (WGS) entry which is preliminary data.</text>
</comment>
<evidence type="ECO:0000313" key="2">
    <source>
        <dbReference type="Proteomes" id="UP001138961"/>
    </source>
</evidence>
<dbReference type="Gene3D" id="2.60.120.1140">
    <property type="entry name" value="Protein of unknown function DUF192"/>
    <property type="match status" value="1"/>
</dbReference>